<organism evidence="1 2">
    <name type="scientific">Achromobacter deleyi</name>
    <dbReference type="NCBI Taxonomy" id="1353891"/>
    <lineage>
        <taxon>Bacteria</taxon>
        <taxon>Pseudomonadati</taxon>
        <taxon>Pseudomonadota</taxon>
        <taxon>Betaproteobacteria</taxon>
        <taxon>Burkholderiales</taxon>
        <taxon>Alcaligenaceae</taxon>
        <taxon>Achromobacter</taxon>
    </lineage>
</organism>
<evidence type="ECO:0000313" key="1">
    <source>
        <dbReference type="EMBL" id="QQB33038.1"/>
    </source>
</evidence>
<dbReference type="Proteomes" id="UP000595231">
    <property type="component" value="Chromosome"/>
</dbReference>
<accession>A0A7T4E113</accession>
<reference evidence="1 2" key="1">
    <citation type="submission" date="2020-12" db="EMBL/GenBank/DDBJ databases">
        <title>FDA dAtabase for Regulatory Grade micrObial Sequences (FDA-ARGOS): Supporting development and validation of Infectious Disease Dx tests.</title>
        <authorList>
            <person name="Sproer C."/>
            <person name="Gronow S."/>
            <person name="Severitt S."/>
            <person name="Schroder I."/>
            <person name="Tallon L."/>
            <person name="Sadzewicz L."/>
            <person name="Zhao X."/>
            <person name="Boylan J."/>
            <person name="Ott S."/>
            <person name="Bowen H."/>
            <person name="Vavikolanu K."/>
            <person name="Mehta A."/>
            <person name="Aluvathingal J."/>
            <person name="Nadendla S."/>
            <person name="Lowell S."/>
            <person name="Myers T."/>
            <person name="Yan Y."/>
            <person name="Sichtig H."/>
        </authorList>
    </citation>
    <scope>NUCLEOTIDE SEQUENCE [LARGE SCALE GENOMIC DNA]</scope>
    <source>
        <strain evidence="1 2">FDAARGOS_1050</strain>
    </source>
</reference>
<name>A0A7T4E113_9BURK</name>
<gene>
    <name evidence="1" type="ORF">I6I07_20590</name>
</gene>
<proteinExistence type="predicted"/>
<dbReference type="AlphaFoldDB" id="A0A7T4E113"/>
<evidence type="ECO:0000313" key="2">
    <source>
        <dbReference type="Proteomes" id="UP000595231"/>
    </source>
</evidence>
<dbReference type="EMBL" id="CP065997">
    <property type="protein sequence ID" value="QQB33038.1"/>
    <property type="molecule type" value="Genomic_DNA"/>
</dbReference>
<sequence length="246" mass="26447">MTIQQMLDSPVLMLPGGQASVIDTICKAHDIAYMKAAEQPDEAYLIAEADSALLEALRATDFRSPPEQESGYATFMVFAFYHKLMIIDLPREGNFGNTIVGTSFSGNVEGLAYVIKGVTGTRPGGSTGTFTHYKDGYQDLYSGVDSAYDPSTGAVLKVWVDGTITLIEGLRQIQLSSPSATGMPQPLAGSFVNPVPGAGKDPNAARFFWNGFYVFDCTRWSKKASGEFDAWVCVANECVAVPKTAP</sequence>
<dbReference type="RefSeq" id="WP_198483496.1">
    <property type="nucleotide sequence ID" value="NZ_CP065997.1"/>
</dbReference>
<protein>
    <submittedName>
        <fullName evidence="1">Uncharacterized protein</fullName>
    </submittedName>
</protein>